<dbReference type="InterPro" id="IPR038085">
    <property type="entry name" value="Rnp2-like_sf"/>
</dbReference>
<dbReference type="PANTHER" id="PTHR28173:SF1">
    <property type="entry name" value="RIBONUCLEASES P_MRP PROTEIN SUBUNIT POP8"/>
    <property type="match status" value="1"/>
</dbReference>
<evidence type="ECO:0000313" key="4">
    <source>
        <dbReference type="Proteomes" id="UP000663699"/>
    </source>
</evidence>
<dbReference type="GO" id="GO:0005655">
    <property type="term" value="C:nucleolar ribonuclease P complex"/>
    <property type="evidence" value="ECO:0007669"/>
    <property type="project" value="InterPro"/>
</dbReference>
<accession>A0A899FXZ6</accession>
<dbReference type="Proteomes" id="UP000663699">
    <property type="component" value="Chromosome 1"/>
</dbReference>
<reference evidence="3" key="1">
    <citation type="submission" date="2020-06" db="EMBL/GenBank/DDBJ databases">
        <title>Genomes of multiple members of Pneumocystis genus reveal paths to human pathogen Pneumocystis jirovecii.</title>
        <authorList>
            <person name="Cisse O.H."/>
            <person name="Ma L."/>
            <person name="Dekker J."/>
            <person name="Khil P."/>
            <person name="Jo J."/>
            <person name="Brenchley J."/>
            <person name="Blair R."/>
            <person name="Pahar B."/>
            <person name="Chabe M."/>
            <person name="Van Rompay K.A."/>
            <person name="Keesler R."/>
            <person name="Sukura A."/>
            <person name="Hirsch V."/>
            <person name="Kutty G."/>
            <person name="Liu Y."/>
            <person name="Peng L."/>
            <person name="Chen J."/>
            <person name="Song J."/>
            <person name="Weissenbacher-Lang C."/>
            <person name="Xu J."/>
            <person name="Upham N.S."/>
            <person name="Stajich J.E."/>
            <person name="Cuomo C.A."/>
            <person name="Cushion M.T."/>
            <person name="Kovacs J.A."/>
        </authorList>
    </citation>
    <scope>NUCLEOTIDE SEQUENCE</scope>
    <source>
        <strain evidence="3">2A</strain>
    </source>
</reference>
<dbReference type="OrthoDB" id="5530243at2759"/>
<dbReference type="GO" id="GO:0034965">
    <property type="term" value="P:intronic box C/D snoRNA processing"/>
    <property type="evidence" value="ECO:0007669"/>
    <property type="project" value="TreeGrafter"/>
</dbReference>
<dbReference type="GO" id="GO:0004526">
    <property type="term" value="F:ribonuclease P activity"/>
    <property type="evidence" value="ECO:0007669"/>
    <property type="project" value="TreeGrafter"/>
</dbReference>
<organism evidence="3 4">
    <name type="scientific">Pneumocystis wakefieldiae</name>
    <dbReference type="NCBI Taxonomy" id="38082"/>
    <lineage>
        <taxon>Eukaryota</taxon>
        <taxon>Fungi</taxon>
        <taxon>Dikarya</taxon>
        <taxon>Ascomycota</taxon>
        <taxon>Taphrinomycotina</taxon>
        <taxon>Pneumocystomycetes</taxon>
        <taxon>Pneumocystaceae</taxon>
        <taxon>Pneumocystis</taxon>
    </lineage>
</organism>
<dbReference type="EMBL" id="CP054532">
    <property type="protein sequence ID" value="QSL64139.1"/>
    <property type="molecule type" value="Genomic_DNA"/>
</dbReference>
<evidence type="ECO:0000259" key="2">
    <source>
        <dbReference type="Pfam" id="PF20976"/>
    </source>
</evidence>
<protein>
    <recommendedName>
        <fullName evidence="2">Ribonucleases P/MRP subunit Pop8-like domain-containing protein</fullName>
    </recommendedName>
</protein>
<feature type="domain" description="Ribonucleases P/MRP subunit Pop8-like" evidence="2">
    <location>
        <begin position="6"/>
        <end position="78"/>
    </location>
</feature>
<sequence length="104" mass="12318">MRLSSDYVYFHMKLNQPYDEEIDRKKWQTMIRQALSQAYGLQGESMMADILHLTEDKCVYIRVPSKEDSRFWAAMTGYCERSIQILGVSDHLMGLIHRSRLEKK</sequence>
<name>A0A899FXZ6_9ASCO</name>
<dbReference type="GO" id="GO:0000294">
    <property type="term" value="P:nuclear-transcribed mRNA catabolic process, RNase MRP-dependent"/>
    <property type="evidence" value="ECO:0007669"/>
    <property type="project" value="TreeGrafter"/>
</dbReference>
<dbReference type="Pfam" id="PF20976">
    <property type="entry name" value="Pop8"/>
    <property type="match status" value="1"/>
</dbReference>
<dbReference type="AlphaFoldDB" id="A0A899FXZ6"/>
<dbReference type="GO" id="GO:0000172">
    <property type="term" value="C:ribonuclease MRP complex"/>
    <property type="evidence" value="ECO:0007669"/>
    <property type="project" value="InterPro"/>
</dbReference>
<keyword evidence="1" id="KW-0819">tRNA processing</keyword>
<dbReference type="GO" id="GO:0000171">
    <property type="term" value="F:ribonuclease MRP activity"/>
    <property type="evidence" value="ECO:0007669"/>
    <property type="project" value="TreeGrafter"/>
</dbReference>
<keyword evidence="4" id="KW-1185">Reference proteome</keyword>
<dbReference type="SUPFAM" id="SSF160350">
    <property type="entry name" value="Rnp2-like"/>
    <property type="match status" value="1"/>
</dbReference>
<evidence type="ECO:0000256" key="1">
    <source>
        <dbReference type="ARBA" id="ARBA00022694"/>
    </source>
</evidence>
<gene>
    <name evidence="3" type="ORF">MERGE_000294</name>
</gene>
<dbReference type="InterPro" id="IPR049128">
    <property type="entry name" value="Pop8-like_dom"/>
</dbReference>
<dbReference type="GO" id="GO:0008033">
    <property type="term" value="P:tRNA processing"/>
    <property type="evidence" value="ECO:0007669"/>
    <property type="project" value="UniProtKB-KW"/>
</dbReference>
<proteinExistence type="predicted"/>
<dbReference type="InterPro" id="IPR020347">
    <property type="entry name" value="Pop8"/>
</dbReference>
<dbReference type="PANTHER" id="PTHR28173">
    <property type="entry name" value="RIBONUCLEASES P/MRP PROTEIN SUBUNIT POP8"/>
    <property type="match status" value="1"/>
</dbReference>
<evidence type="ECO:0000313" key="3">
    <source>
        <dbReference type="EMBL" id="QSL64139.1"/>
    </source>
</evidence>